<dbReference type="EMBL" id="OA568231">
    <property type="protein sequence ID" value="CAD7201289.1"/>
    <property type="molecule type" value="Genomic_DNA"/>
</dbReference>
<dbReference type="AlphaFoldDB" id="A0A7R8VMI9"/>
<organism evidence="1">
    <name type="scientific">Timema douglasi</name>
    <name type="common">Walking stick</name>
    <dbReference type="NCBI Taxonomy" id="61478"/>
    <lineage>
        <taxon>Eukaryota</taxon>
        <taxon>Metazoa</taxon>
        <taxon>Ecdysozoa</taxon>
        <taxon>Arthropoda</taxon>
        <taxon>Hexapoda</taxon>
        <taxon>Insecta</taxon>
        <taxon>Pterygota</taxon>
        <taxon>Neoptera</taxon>
        <taxon>Polyneoptera</taxon>
        <taxon>Phasmatodea</taxon>
        <taxon>Timematodea</taxon>
        <taxon>Timematoidea</taxon>
        <taxon>Timematidae</taxon>
        <taxon>Timema</taxon>
    </lineage>
</organism>
<reference evidence="1" key="1">
    <citation type="submission" date="2020-11" db="EMBL/GenBank/DDBJ databases">
        <authorList>
            <person name="Tran Van P."/>
        </authorList>
    </citation>
    <scope>NUCLEOTIDE SEQUENCE</scope>
</reference>
<proteinExistence type="predicted"/>
<accession>A0A7R8VMI9</accession>
<protein>
    <submittedName>
        <fullName evidence="1">Uncharacterized protein</fullName>
    </submittedName>
</protein>
<name>A0A7R8VMI9_TIMDO</name>
<sequence length="142" mass="16183">MHEQWRTLYVCLRTCTLENTAERHLRKKETFVAQEDIYWARSKVALLLISVTDSAGTGPEQPCSLMLRHILEQSYSRKEEDALCSCHSAEIKSGATLLIYYRPSLELSIASGVPPSSSEGTQSIKLSSRQRSKECERWFLMP</sequence>
<gene>
    <name evidence="1" type="ORF">TDIB3V08_LOCUS7490</name>
</gene>
<evidence type="ECO:0000313" key="1">
    <source>
        <dbReference type="EMBL" id="CAD7201289.1"/>
    </source>
</evidence>